<accession>A0AAJ0MFX6</accession>
<reference evidence="2" key="1">
    <citation type="journal article" date="2023" name="Mol. Phylogenet. Evol.">
        <title>Genome-scale phylogeny and comparative genomics of the fungal order Sordariales.</title>
        <authorList>
            <person name="Hensen N."/>
            <person name="Bonometti L."/>
            <person name="Westerberg I."/>
            <person name="Brannstrom I.O."/>
            <person name="Guillou S."/>
            <person name="Cros-Aarteil S."/>
            <person name="Calhoun S."/>
            <person name="Haridas S."/>
            <person name="Kuo A."/>
            <person name="Mondo S."/>
            <person name="Pangilinan J."/>
            <person name="Riley R."/>
            <person name="LaButti K."/>
            <person name="Andreopoulos B."/>
            <person name="Lipzen A."/>
            <person name="Chen C."/>
            <person name="Yan M."/>
            <person name="Daum C."/>
            <person name="Ng V."/>
            <person name="Clum A."/>
            <person name="Steindorff A."/>
            <person name="Ohm R.A."/>
            <person name="Martin F."/>
            <person name="Silar P."/>
            <person name="Natvig D.O."/>
            <person name="Lalanne C."/>
            <person name="Gautier V."/>
            <person name="Ament-Velasquez S.L."/>
            <person name="Kruys A."/>
            <person name="Hutchinson M.I."/>
            <person name="Powell A.J."/>
            <person name="Barry K."/>
            <person name="Miller A.N."/>
            <person name="Grigoriev I.V."/>
            <person name="Debuchy R."/>
            <person name="Gladieux P."/>
            <person name="Hiltunen Thoren M."/>
            <person name="Johannesson H."/>
        </authorList>
    </citation>
    <scope>NUCLEOTIDE SEQUENCE</scope>
    <source>
        <strain evidence="2">CBS 955.72</strain>
    </source>
</reference>
<dbReference type="Proteomes" id="UP001275084">
    <property type="component" value="Unassembled WGS sequence"/>
</dbReference>
<keyword evidence="1" id="KW-1133">Transmembrane helix</keyword>
<feature type="transmembrane region" description="Helical" evidence="1">
    <location>
        <begin position="73"/>
        <end position="94"/>
    </location>
</feature>
<sequence>MWCDCDARREAGEGGNGTGRHTHWLHASWSLYSTFSCFFFCLFLFPVFVASPLASSHIGFSRWRGRNEALIGWWWLSVGKCQFILFSSCLVCVSGKHSDETGWRWWWRRRVV</sequence>
<protein>
    <submittedName>
        <fullName evidence="2">Uncharacterized protein</fullName>
    </submittedName>
</protein>
<gene>
    <name evidence="2" type="ORF">B0T25DRAFT_150077</name>
</gene>
<comment type="caution">
    <text evidence="2">The sequence shown here is derived from an EMBL/GenBank/DDBJ whole genome shotgun (WGS) entry which is preliminary data.</text>
</comment>
<name>A0AAJ0MFX6_9PEZI</name>
<organism evidence="2 3">
    <name type="scientific">Lasiosphaeria hispida</name>
    <dbReference type="NCBI Taxonomy" id="260671"/>
    <lineage>
        <taxon>Eukaryota</taxon>
        <taxon>Fungi</taxon>
        <taxon>Dikarya</taxon>
        <taxon>Ascomycota</taxon>
        <taxon>Pezizomycotina</taxon>
        <taxon>Sordariomycetes</taxon>
        <taxon>Sordariomycetidae</taxon>
        <taxon>Sordariales</taxon>
        <taxon>Lasiosphaeriaceae</taxon>
        <taxon>Lasiosphaeria</taxon>
    </lineage>
</organism>
<evidence type="ECO:0000313" key="2">
    <source>
        <dbReference type="EMBL" id="KAK3357194.1"/>
    </source>
</evidence>
<keyword evidence="1" id="KW-0812">Transmembrane</keyword>
<feature type="transmembrane region" description="Helical" evidence="1">
    <location>
        <begin position="29"/>
        <end position="53"/>
    </location>
</feature>
<dbReference type="EMBL" id="JAUIQD010000003">
    <property type="protein sequence ID" value="KAK3357194.1"/>
    <property type="molecule type" value="Genomic_DNA"/>
</dbReference>
<proteinExistence type="predicted"/>
<reference evidence="2" key="2">
    <citation type="submission" date="2023-06" db="EMBL/GenBank/DDBJ databases">
        <authorList>
            <consortium name="Lawrence Berkeley National Laboratory"/>
            <person name="Haridas S."/>
            <person name="Hensen N."/>
            <person name="Bonometti L."/>
            <person name="Westerberg I."/>
            <person name="Brannstrom I.O."/>
            <person name="Guillou S."/>
            <person name="Cros-Aarteil S."/>
            <person name="Calhoun S."/>
            <person name="Kuo A."/>
            <person name="Mondo S."/>
            <person name="Pangilinan J."/>
            <person name="Riley R."/>
            <person name="Labutti K."/>
            <person name="Andreopoulos B."/>
            <person name="Lipzen A."/>
            <person name="Chen C."/>
            <person name="Yanf M."/>
            <person name="Daum C."/>
            <person name="Ng V."/>
            <person name="Clum A."/>
            <person name="Steindorff A."/>
            <person name="Ohm R."/>
            <person name="Martin F."/>
            <person name="Silar P."/>
            <person name="Natvig D."/>
            <person name="Lalanne C."/>
            <person name="Gautier V."/>
            <person name="Ament-Velasquez S.L."/>
            <person name="Kruys A."/>
            <person name="Hutchinson M.I."/>
            <person name="Powell A.J."/>
            <person name="Barry K."/>
            <person name="Miller A.N."/>
            <person name="Grigoriev I.V."/>
            <person name="Debuchy R."/>
            <person name="Gladieux P."/>
            <person name="Thoren M.H."/>
            <person name="Johannesson H."/>
        </authorList>
    </citation>
    <scope>NUCLEOTIDE SEQUENCE</scope>
    <source>
        <strain evidence="2">CBS 955.72</strain>
    </source>
</reference>
<dbReference type="AlphaFoldDB" id="A0AAJ0MFX6"/>
<keyword evidence="3" id="KW-1185">Reference proteome</keyword>
<evidence type="ECO:0000256" key="1">
    <source>
        <dbReference type="SAM" id="Phobius"/>
    </source>
</evidence>
<keyword evidence="1" id="KW-0472">Membrane</keyword>
<evidence type="ECO:0000313" key="3">
    <source>
        <dbReference type="Proteomes" id="UP001275084"/>
    </source>
</evidence>